<evidence type="ECO:0000313" key="2">
    <source>
        <dbReference type="EMBL" id="MBY6322074.1"/>
    </source>
</evidence>
<reference evidence="2 3" key="1">
    <citation type="submission" date="2020-06" db="EMBL/GenBank/DDBJ databases">
        <title>Taxonomy, biology and ecology of Rhodococcus bacteria occurring in California pistachio and other woody hosts as revealed by genome sequence analyses.</title>
        <authorList>
            <person name="Gai Y."/>
            <person name="Riely B."/>
        </authorList>
    </citation>
    <scope>NUCLEOTIDE SEQUENCE [LARGE SCALE GENOMIC DNA]</scope>
    <source>
        <strain evidence="2 3">BP-284</strain>
    </source>
</reference>
<evidence type="ECO:0008006" key="4">
    <source>
        <dbReference type="Google" id="ProtNLM"/>
    </source>
</evidence>
<protein>
    <recommendedName>
        <fullName evidence="4">Major facilitator superfamily (MFS) profile domain-containing protein</fullName>
    </recommendedName>
</protein>
<evidence type="ECO:0000256" key="1">
    <source>
        <dbReference type="SAM" id="Phobius"/>
    </source>
</evidence>
<comment type="caution">
    <text evidence="2">The sequence shown here is derived from an EMBL/GenBank/DDBJ whole genome shotgun (WGS) entry which is preliminary data.</text>
</comment>
<keyword evidence="1" id="KW-0812">Transmembrane</keyword>
<organism evidence="2 3">
    <name type="scientific">Rhodococcoides kroppenstedtii</name>
    <dbReference type="NCBI Taxonomy" id="293050"/>
    <lineage>
        <taxon>Bacteria</taxon>
        <taxon>Bacillati</taxon>
        <taxon>Actinomycetota</taxon>
        <taxon>Actinomycetes</taxon>
        <taxon>Mycobacteriales</taxon>
        <taxon>Nocardiaceae</taxon>
        <taxon>Rhodococcoides</taxon>
    </lineage>
</organism>
<evidence type="ECO:0000313" key="3">
    <source>
        <dbReference type="Proteomes" id="UP001520140"/>
    </source>
</evidence>
<dbReference type="EMBL" id="JABUKG010000016">
    <property type="protein sequence ID" value="MBY6322074.1"/>
    <property type="molecule type" value="Genomic_DNA"/>
</dbReference>
<keyword evidence="1" id="KW-1133">Transmembrane helix</keyword>
<dbReference type="Proteomes" id="UP001520140">
    <property type="component" value="Unassembled WGS sequence"/>
</dbReference>
<proteinExistence type="predicted"/>
<accession>A0ABS7NVP5</accession>
<name>A0ABS7NVP5_9NOCA</name>
<sequence length="96" mass="9785">MLTPLVITGGGLLIPHVRHLADTGRGVVGLVANALVIVGAIAVGAVVTGGLVAGAAVLALIASACLLAIPLALVGRQRQQGHLARRYYRPSRHPTR</sequence>
<feature type="transmembrane region" description="Helical" evidence="1">
    <location>
        <begin position="27"/>
        <end position="47"/>
    </location>
</feature>
<keyword evidence="1" id="KW-0472">Membrane</keyword>
<gene>
    <name evidence="2" type="ORF">HQ605_14700</name>
</gene>
<feature type="transmembrane region" description="Helical" evidence="1">
    <location>
        <begin position="53"/>
        <end position="75"/>
    </location>
</feature>
<keyword evidence="3" id="KW-1185">Reference proteome</keyword>
<dbReference type="RefSeq" id="WP_068102851.1">
    <property type="nucleotide sequence ID" value="NZ_JABUKE010000017.1"/>
</dbReference>